<dbReference type="AlphaFoldDB" id="A0A177TR24"/>
<protein>
    <submittedName>
        <fullName evidence="2">Uncharacterized protein</fullName>
    </submittedName>
</protein>
<keyword evidence="3" id="KW-1185">Reference proteome</keyword>
<dbReference type="Proteomes" id="UP000077521">
    <property type="component" value="Unassembled WGS sequence"/>
</dbReference>
<evidence type="ECO:0000313" key="2">
    <source>
        <dbReference type="EMBL" id="KAE8250366.1"/>
    </source>
</evidence>
<name>A0A177TR24_9BASI</name>
<evidence type="ECO:0000256" key="1">
    <source>
        <dbReference type="SAM" id="MobiDB-lite"/>
    </source>
</evidence>
<dbReference type="EMBL" id="LWDF02000330">
    <property type="protein sequence ID" value="KAE8250366.1"/>
    <property type="molecule type" value="Genomic_DNA"/>
</dbReference>
<reference evidence="2" key="2">
    <citation type="journal article" date="2019" name="IMA Fungus">
        <title>Genome sequencing and comparison of five Tilletia species to identify candidate genes for the detection of regulated species infecting wheat.</title>
        <authorList>
            <person name="Nguyen H.D.T."/>
            <person name="Sultana T."/>
            <person name="Kesanakurti P."/>
            <person name="Hambleton S."/>
        </authorList>
    </citation>
    <scope>NUCLEOTIDE SEQUENCE</scope>
    <source>
        <strain evidence="2">DAOMC 236416</strain>
    </source>
</reference>
<sequence length="176" mass="19680">MTDIEQASPGQGPRFREPALLLSHLARRATLHQEHRTGQHRQLSSWYRSVLITDPRLPSLLNPSVLQQTYHPSSSYSKKHSRLSRSALHGLPRGEAQRGRRTSFAHGTEKTARRKMDKTGPTSSAHSMFLGSHPPQEERCPTSSLHFTGCKSRPSSTGVRPSRFLAGVRTAVRAER</sequence>
<gene>
    <name evidence="2" type="ORF">A4X13_0g4778</name>
</gene>
<comment type="caution">
    <text evidence="2">The sequence shown here is derived from an EMBL/GenBank/DDBJ whole genome shotgun (WGS) entry which is preliminary data.</text>
</comment>
<reference evidence="2" key="1">
    <citation type="submission" date="2016-04" db="EMBL/GenBank/DDBJ databases">
        <authorList>
            <person name="Nguyen H.D."/>
            <person name="Samba Siva P."/>
            <person name="Cullis J."/>
            <person name="Levesque C.A."/>
            <person name="Hambleton S."/>
        </authorList>
    </citation>
    <scope>NUCLEOTIDE SEQUENCE</scope>
    <source>
        <strain evidence="2">DAOMC 236416</strain>
    </source>
</reference>
<accession>A0A177TR24</accession>
<feature type="region of interest" description="Disordered" evidence="1">
    <location>
        <begin position="70"/>
        <end position="162"/>
    </location>
</feature>
<organism evidence="2 3">
    <name type="scientific">Tilletia indica</name>
    <dbReference type="NCBI Taxonomy" id="43049"/>
    <lineage>
        <taxon>Eukaryota</taxon>
        <taxon>Fungi</taxon>
        <taxon>Dikarya</taxon>
        <taxon>Basidiomycota</taxon>
        <taxon>Ustilaginomycotina</taxon>
        <taxon>Exobasidiomycetes</taxon>
        <taxon>Tilletiales</taxon>
        <taxon>Tilletiaceae</taxon>
        <taxon>Tilletia</taxon>
    </lineage>
</organism>
<proteinExistence type="predicted"/>
<evidence type="ECO:0000313" key="3">
    <source>
        <dbReference type="Proteomes" id="UP000077521"/>
    </source>
</evidence>